<evidence type="ECO:0000313" key="3">
    <source>
        <dbReference type="EMBL" id="KAI1877746.1"/>
    </source>
</evidence>
<evidence type="ECO:0000313" key="4">
    <source>
        <dbReference type="Proteomes" id="UP000829685"/>
    </source>
</evidence>
<dbReference type="InterPro" id="IPR001810">
    <property type="entry name" value="F-box_dom"/>
</dbReference>
<evidence type="ECO:0000259" key="2">
    <source>
        <dbReference type="PROSITE" id="PS50181"/>
    </source>
</evidence>
<dbReference type="Proteomes" id="UP000829685">
    <property type="component" value="Unassembled WGS sequence"/>
</dbReference>
<dbReference type="OrthoDB" id="40579at2759"/>
<comment type="caution">
    <text evidence="3">The sequence shown here is derived from an EMBL/GenBank/DDBJ whole genome shotgun (WGS) entry which is preliminary data.</text>
</comment>
<reference evidence="3" key="1">
    <citation type="submission" date="2021-03" db="EMBL/GenBank/DDBJ databases">
        <title>Revisited historic fungal species revealed as producer of novel bioactive compounds through whole genome sequencing and comparative genomics.</title>
        <authorList>
            <person name="Vignolle G.A."/>
            <person name="Hochenegger N."/>
            <person name="Mach R.L."/>
            <person name="Mach-Aigner A.R."/>
            <person name="Javad Rahimi M."/>
            <person name="Salim K.A."/>
            <person name="Chan C.M."/>
            <person name="Lim L.B.L."/>
            <person name="Cai F."/>
            <person name="Druzhinina I.S."/>
            <person name="U'Ren J.M."/>
            <person name="Derntl C."/>
        </authorList>
    </citation>
    <scope>NUCLEOTIDE SEQUENCE</scope>
    <source>
        <strain evidence="3">TUCIM 5799</strain>
    </source>
</reference>
<dbReference type="PROSITE" id="PS50181">
    <property type="entry name" value="FBOX"/>
    <property type="match status" value="1"/>
</dbReference>
<feature type="domain" description="F-box" evidence="2">
    <location>
        <begin position="366"/>
        <end position="410"/>
    </location>
</feature>
<protein>
    <recommendedName>
        <fullName evidence="2">F-box domain-containing protein</fullName>
    </recommendedName>
</protein>
<evidence type="ECO:0000256" key="1">
    <source>
        <dbReference type="SAM" id="MobiDB-lite"/>
    </source>
</evidence>
<dbReference type="EMBL" id="JAFIMR010000006">
    <property type="protein sequence ID" value="KAI1877746.1"/>
    <property type="molecule type" value="Genomic_DNA"/>
</dbReference>
<organism evidence="3 4">
    <name type="scientific">Neoarthrinium moseri</name>
    <dbReference type="NCBI Taxonomy" id="1658444"/>
    <lineage>
        <taxon>Eukaryota</taxon>
        <taxon>Fungi</taxon>
        <taxon>Dikarya</taxon>
        <taxon>Ascomycota</taxon>
        <taxon>Pezizomycotina</taxon>
        <taxon>Sordariomycetes</taxon>
        <taxon>Xylariomycetidae</taxon>
        <taxon>Amphisphaeriales</taxon>
        <taxon>Apiosporaceae</taxon>
        <taxon>Neoarthrinium</taxon>
    </lineage>
</organism>
<name>A0A9Q0ATC0_9PEZI</name>
<accession>A0A9Q0ATC0</accession>
<dbReference type="SUPFAM" id="SSF81383">
    <property type="entry name" value="F-box domain"/>
    <property type="match status" value="1"/>
</dbReference>
<dbReference type="InterPro" id="IPR036047">
    <property type="entry name" value="F-box-like_dom_sf"/>
</dbReference>
<sequence>MGYSEIACQICGMSFNIGRIRTLTEPRSSGWDYSGYSTGGFIRRHSKSSRFCPPSSGCMVVVRGPVKAPECAIADDEEDDDYVHRPSAELDPYEYDSHHESEPENDTTDGDDDTRSCSSGASETYRAFVQSLASPAAHPEVMIPEHDAPEDEAMTYEHIAGGPACEWNRHSYVEGAFNGHAISVEEMRGCTTLQCFVPKDDDWESGSDDQEFETSGKFFLSGLSDHSPSRDMAWPSVYPSRHDCDQPCADNSFYDTKAAEEHAMPFHPTCLEVFKRASILRSGAVDYEGLINWWLIEAGDQFYKFPRDPAVNNEQWFQHVAGNEFVAANPCFGTKLESILAASDRTGDPGFAYDTPVFGALHSTSDDVFARLPRERCLMILDHLESRDIANLRLASRSFYHLPQSLFRSLTLREMPWLWEAWCTLGYSKWAYHMASELCRRIEQHDEVINIIHQAENILREEAYTVQDEGLHQAAIHALQQAAADEEDERDYPSRPAPLQAAKKTDWYRLRCELARNRTRLLGLRNRRRIWTDCEEILDRIARYRGEGTMTLGQMVDAREVAEAADRQRIEENRRWGNYCQVGRPGNYNYDDWA</sequence>
<feature type="compositionally biased region" description="Acidic residues" evidence="1">
    <location>
        <begin position="103"/>
        <end position="112"/>
    </location>
</feature>
<keyword evidence="4" id="KW-1185">Reference proteome</keyword>
<proteinExistence type="predicted"/>
<dbReference type="AlphaFoldDB" id="A0A9Q0ATC0"/>
<gene>
    <name evidence="3" type="ORF">JX265_003754</name>
</gene>
<feature type="region of interest" description="Disordered" evidence="1">
    <location>
        <begin position="92"/>
        <end position="119"/>
    </location>
</feature>